<evidence type="ECO:0000313" key="8">
    <source>
        <dbReference type="Proteomes" id="UP001443914"/>
    </source>
</evidence>
<dbReference type="Pfam" id="PF02485">
    <property type="entry name" value="Branch"/>
    <property type="match status" value="1"/>
</dbReference>
<name>A0AAW1I4W3_SAPOF</name>
<evidence type="ECO:0000256" key="1">
    <source>
        <dbReference type="ARBA" id="ARBA00004606"/>
    </source>
</evidence>
<dbReference type="Proteomes" id="UP001443914">
    <property type="component" value="Unassembled WGS sequence"/>
</dbReference>
<evidence type="ECO:0000256" key="3">
    <source>
        <dbReference type="ARBA" id="ARBA00022679"/>
    </source>
</evidence>
<dbReference type="GO" id="GO:0016757">
    <property type="term" value="F:glycosyltransferase activity"/>
    <property type="evidence" value="ECO:0007669"/>
    <property type="project" value="UniProtKB-KW"/>
</dbReference>
<evidence type="ECO:0000313" key="7">
    <source>
        <dbReference type="EMBL" id="KAK9684230.1"/>
    </source>
</evidence>
<evidence type="ECO:0000256" key="2">
    <source>
        <dbReference type="ARBA" id="ARBA00022676"/>
    </source>
</evidence>
<keyword evidence="4 6" id="KW-0472">Membrane</keyword>
<dbReference type="PANTHER" id="PTHR31042:SF131">
    <property type="entry name" value="CORE-2_I-BRANCHING BETA-1,6-N-ACETYLGLUCOSAMINYLTRANSFERASE FAMILY PROTEIN"/>
    <property type="match status" value="1"/>
</dbReference>
<keyword evidence="6" id="KW-1133">Transmembrane helix</keyword>
<dbReference type="InterPro" id="IPR003406">
    <property type="entry name" value="Glyco_trans_14"/>
</dbReference>
<dbReference type="EMBL" id="JBDFQZ010000010">
    <property type="protein sequence ID" value="KAK9684230.1"/>
    <property type="molecule type" value="Genomic_DNA"/>
</dbReference>
<proteinExistence type="predicted"/>
<sequence>MKNNNNHHHHLLTQSYKLVNSQITLNNLISCFVIFALGLTIGSTFFGHGPSFPYTLPLTLNFLNFSSSSSSSLLPSDHIRVVNNHVTTLTWTSTMPSNITPNYLHDMEDEELFLKASMVSKIVGNEYASNFVTPKIAFMFLVRGPLPLAPLWEKFFKGNEGLFSIYVHPRPSYNHTFPKDSVFHGRRVPSKVVEWGKFNMVEAERRLLANALLDISNQRFILLSESCIPLFNFSTIYTYLINANKSHVEAYDRVGRVGRGRYNPHMMPTVALSQWRKGSQWFEMNRNLAIEVISDQKYFPIFERFCTHSCYGDEHYLPTFVSINFWETNSNRSLTWVNWSKNGAHPGEFQRPHVTPELLLKLRSNNTCEYNGEKMHLCFLFARKFMPGTLTRLLRFAPKIMKFT</sequence>
<keyword evidence="3" id="KW-0808">Transferase</keyword>
<comment type="subcellular location">
    <subcellularLocation>
        <location evidence="1">Membrane</location>
        <topology evidence="1">Single-pass type II membrane protein</topology>
    </subcellularLocation>
</comment>
<accession>A0AAW1I4W3</accession>
<keyword evidence="2" id="KW-0328">Glycosyltransferase</keyword>
<dbReference type="AlphaFoldDB" id="A0AAW1I4W3"/>
<gene>
    <name evidence="7" type="ORF">RND81_10G195300</name>
</gene>
<dbReference type="GO" id="GO:0016020">
    <property type="term" value="C:membrane"/>
    <property type="evidence" value="ECO:0007669"/>
    <property type="project" value="UniProtKB-SubCell"/>
</dbReference>
<evidence type="ECO:0000256" key="5">
    <source>
        <dbReference type="ARBA" id="ARBA00023180"/>
    </source>
</evidence>
<evidence type="ECO:0000256" key="4">
    <source>
        <dbReference type="ARBA" id="ARBA00023136"/>
    </source>
</evidence>
<dbReference type="InterPro" id="IPR044174">
    <property type="entry name" value="BC10-like"/>
</dbReference>
<dbReference type="PANTHER" id="PTHR31042">
    <property type="entry name" value="CORE-2/I-BRANCHING BETA-1,6-N-ACETYLGLUCOSAMINYLTRANSFERASE FAMILY PROTEIN-RELATED"/>
    <property type="match status" value="1"/>
</dbReference>
<keyword evidence="8" id="KW-1185">Reference proteome</keyword>
<keyword evidence="5" id="KW-0325">Glycoprotein</keyword>
<keyword evidence="6" id="KW-0812">Transmembrane</keyword>
<protein>
    <submittedName>
        <fullName evidence="7">Uncharacterized protein</fullName>
    </submittedName>
</protein>
<comment type="caution">
    <text evidence="7">The sequence shown here is derived from an EMBL/GenBank/DDBJ whole genome shotgun (WGS) entry which is preliminary data.</text>
</comment>
<reference evidence="7" key="1">
    <citation type="submission" date="2024-03" db="EMBL/GenBank/DDBJ databases">
        <title>WGS assembly of Saponaria officinalis var. Norfolk2.</title>
        <authorList>
            <person name="Jenkins J."/>
            <person name="Shu S."/>
            <person name="Grimwood J."/>
            <person name="Barry K."/>
            <person name="Goodstein D."/>
            <person name="Schmutz J."/>
            <person name="Leebens-Mack J."/>
            <person name="Osbourn A."/>
        </authorList>
    </citation>
    <scope>NUCLEOTIDE SEQUENCE [LARGE SCALE GENOMIC DNA]</scope>
    <source>
        <strain evidence="7">JIC</strain>
    </source>
</reference>
<evidence type="ECO:0000256" key="6">
    <source>
        <dbReference type="SAM" id="Phobius"/>
    </source>
</evidence>
<feature type="transmembrane region" description="Helical" evidence="6">
    <location>
        <begin position="25"/>
        <end position="46"/>
    </location>
</feature>
<organism evidence="7 8">
    <name type="scientific">Saponaria officinalis</name>
    <name type="common">Common soapwort</name>
    <name type="synonym">Lychnis saponaria</name>
    <dbReference type="NCBI Taxonomy" id="3572"/>
    <lineage>
        <taxon>Eukaryota</taxon>
        <taxon>Viridiplantae</taxon>
        <taxon>Streptophyta</taxon>
        <taxon>Embryophyta</taxon>
        <taxon>Tracheophyta</taxon>
        <taxon>Spermatophyta</taxon>
        <taxon>Magnoliopsida</taxon>
        <taxon>eudicotyledons</taxon>
        <taxon>Gunneridae</taxon>
        <taxon>Pentapetalae</taxon>
        <taxon>Caryophyllales</taxon>
        <taxon>Caryophyllaceae</taxon>
        <taxon>Caryophylleae</taxon>
        <taxon>Saponaria</taxon>
    </lineage>
</organism>